<comment type="caution">
    <text evidence="1">The sequence shown here is derived from an EMBL/GenBank/DDBJ whole genome shotgun (WGS) entry which is preliminary data.</text>
</comment>
<proteinExistence type="predicted"/>
<accession>A0ABS6U0U1</accession>
<dbReference type="Proteomes" id="UP000735541">
    <property type="component" value="Unassembled WGS sequence"/>
</dbReference>
<protein>
    <submittedName>
        <fullName evidence="1">Uncharacterized protein</fullName>
    </submittedName>
</protein>
<dbReference type="RefSeq" id="WP_228873879.1">
    <property type="nucleotide sequence ID" value="NZ_JAHUVW010000004.1"/>
</dbReference>
<keyword evidence="2" id="KW-1185">Reference proteome</keyword>
<dbReference type="EMBL" id="JAHUVW010000004">
    <property type="protein sequence ID" value="MBV7674164.1"/>
    <property type="molecule type" value="Genomic_DNA"/>
</dbReference>
<organism evidence="1 2">
    <name type="scientific">Streptomyces halstedii</name>
    <dbReference type="NCBI Taxonomy" id="1944"/>
    <lineage>
        <taxon>Bacteria</taxon>
        <taxon>Bacillati</taxon>
        <taxon>Actinomycetota</taxon>
        <taxon>Actinomycetes</taxon>
        <taxon>Kitasatosporales</taxon>
        <taxon>Streptomycetaceae</taxon>
        <taxon>Streptomyces</taxon>
    </lineage>
</organism>
<evidence type="ECO:0000313" key="2">
    <source>
        <dbReference type="Proteomes" id="UP000735541"/>
    </source>
</evidence>
<gene>
    <name evidence="1" type="ORF">STHAL_32470</name>
</gene>
<name>A0ABS6U0U1_STRHA</name>
<evidence type="ECO:0000313" key="1">
    <source>
        <dbReference type="EMBL" id="MBV7674164.1"/>
    </source>
</evidence>
<reference evidence="1 2" key="1">
    <citation type="submission" date="2021-07" db="EMBL/GenBank/DDBJ databases">
        <title>Sequencing Streptomyces halstedii LGO-A4 genome an citrus endophytic actinomycete.</title>
        <authorList>
            <person name="Samborskyy M."/>
            <person name="Scott N."/>
            <person name="Deglau R."/>
            <person name="Dickens S."/>
            <person name="Oliveira L.G."/>
        </authorList>
    </citation>
    <scope>NUCLEOTIDE SEQUENCE [LARGE SCALE GENOMIC DNA]</scope>
    <source>
        <strain evidence="1 2">LGO-A4</strain>
    </source>
</reference>
<sequence>MVFVPPLDMHYCLDPWCENPDPELIPEALCGCHILTEAEIEERKRKYLAQQGRHRADGQETVLKVR</sequence>